<dbReference type="Proteomes" id="UP000291562">
    <property type="component" value="Chromosome"/>
</dbReference>
<evidence type="ECO:0000256" key="1">
    <source>
        <dbReference type="SAM" id="SignalP"/>
    </source>
</evidence>
<evidence type="ECO:0008006" key="4">
    <source>
        <dbReference type="Google" id="ProtNLM"/>
    </source>
</evidence>
<proteinExistence type="predicted"/>
<sequence length="100" mass="10543">MKYALLIALLLLAANAGAGSVMFGKHLVSKGDAITSVRDAAGTPNKVDKIDADDSSPAMEIWTYNRPESVVTIWIVDRKVVQVQEQPAADGAAKTSSASK</sequence>
<keyword evidence="3" id="KW-1185">Reference proteome</keyword>
<feature type="signal peptide" evidence="1">
    <location>
        <begin position="1"/>
        <end position="18"/>
    </location>
</feature>
<dbReference type="KEGG" id="xbc:ELE36_04835"/>
<organism evidence="2 3">
    <name type="scientific">Pseudolysobacter antarcticus</name>
    <dbReference type="NCBI Taxonomy" id="2511995"/>
    <lineage>
        <taxon>Bacteria</taxon>
        <taxon>Pseudomonadati</taxon>
        <taxon>Pseudomonadota</taxon>
        <taxon>Gammaproteobacteria</taxon>
        <taxon>Lysobacterales</taxon>
        <taxon>Rhodanobacteraceae</taxon>
        <taxon>Pseudolysobacter</taxon>
    </lineage>
</organism>
<evidence type="ECO:0000313" key="2">
    <source>
        <dbReference type="EMBL" id="QBB69753.1"/>
    </source>
</evidence>
<gene>
    <name evidence="2" type="ORF">ELE36_04835</name>
</gene>
<keyword evidence="1" id="KW-0732">Signal</keyword>
<protein>
    <recommendedName>
        <fullName evidence="4">DUF2845 domain-containing protein</fullName>
    </recommendedName>
</protein>
<dbReference type="EMBL" id="CP035704">
    <property type="protein sequence ID" value="QBB69753.1"/>
    <property type="molecule type" value="Genomic_DNA"/>
</dbReference>
<accession>A0A411HGY6</accession>
<dbReference type="RefSeq" id="WP_129832013.1">
    <property type="nucleotide sequence ID" value="NZ_CP035704.1"/>
</dbReference>
<name>A0A411HGY6_9GAMM</name>
<dbReference type="AlphaFoldDB" id="A0A411HGY6"/>
<evidence type="ECO:0000313" key="3">
    <source>
        <dbReference type="Proteomes" id="UP000291562"/>
    </source>
</evidence>
<reference evidence="2 3" key="1">
    <citation type="submission" date="2019-01" db="EMBL/GenBank/DDBJ databases">
        <title>Pseudolysobacter antarctica gen. nov., sp. nov., isolated from Fildes Peninsula, Antarctica.</title>
        <authorList>
            <person name="Wei Z."/>
            <person name="Peng F."/>
        </authorList>
    </citation>
    <scope>NUCLEOTIDE SEQUENCE [LARGE SCALE GENOMIC DNA]</scope>
    <source>
        <strain evidence="2 3">AQ6-296</strain>
    </source>
</reference>
<feature type="chain" id="PRO_5018975129" description="DUF2845 domain-containing protein" evidence="1">
    <location>
        <begin position="19"/>
        <end position="100"/>
    </location>
</feature>
<dbReference type="OrthoDB" id="6027240at2"/>